<dbReference type="Gene3D" id="2.70.50.70">
    <property type="match status" value="1"/>
</dbReference>
<proteinExistence type="predicted"/>
<reference evidence="2 3" key="1">
    <citation type="submission" date="2023-04" db="EMBL/GenBank/DDBJ databases">
        <title>Genome of Basidiobolus ranarum AG-B5.</title>
        <authorList>
            <person name="Stajich J.E."/>
            <person name="Carter-House D."/>
            <person name="Gryganskyi A."/>
        </authorList>
    </citation>
    <scope>NUCLEOTIDE SEQUENCE [LARGE SCALE GENOMIC DNA]</scope>
    <source>
        <strain evidence="2 3">AG-B5</strain>
    </source>
</reference>
<evidence type="ECO:0008006" key="4">
    <source>
        <dbReference type="Google" id="ProtNLM"/>
    </source>
</evidence>
<sequence length="291" mass="31394">MEMINPAPRRSKLNPAYKGDEIDYDMTSPLSAKLPYPCRGYGPGPSSATYQAGESISVNLDGGADHNGGHCQFSLSVDGGKTFVVVKTVMSDCMSSSRNYNVPIPKNTPSGKAVFAWSWINKTGNREYYMNCADITIQGGSGKCISGPKNLVADLPNYIQIPEFTNGGYDGSDLMEKRPIVSSCSNEPTSDSASTYIESDQTNEDKHTDNEKTSYSKSHKQTPSHESTSIQPKQTHQPKIDQPTVNTEPCEIKCLGGADFQICGNGGMTPFKKTCALGTNCHMQDGQAACT</sequence>
<feature type="compositionally biased region" description="Polar residues" evidence="1">
    <location>
        <begin position="182"/>
        <end position="200"/>
    </location>
</feature>
<evidence type="ECO:0000256" key="1">
    <source>
        <dbReference type="SAM" id="MobiDB-lite"/>
    </source>
</evidence>
<dbReference type="PANTHER" id="PTHR36182:SF1">
    <property type="entry name" value="PROTEIN, PUTATIVE (AFU_ORTHOLOGUE AFUA_6G10930)-RELATED"/>
    <property type="match status" value="1"/>
</dbReference>
<protein>
    <recommendedName>
        <fullName evidence="4">Chitin-binding type-4 domain-containing protein</fullName>
    </recommendedName>
</protein>
<dbReference type="PANTHER" id="PTHR36182">
    <property type="entry name" value="PROTEIN, PUTATIVE (AFU_ORTHOLOGUE AFUA_6G10930)-RELATED"/>
    <property type="match status" value="1"/>
</dbReference>
<feature type="compositionally biased region" description="Basic and acidic residues" evidence="1">
    <location>
        <begin position="203"/>
        <end position="214"/>
    </location>
</feature>
<gene>
    <name evidence="2" type="ORF">K7432_009179</name>
</gene>
<feature type="region of interest" description="Disordered" evidence="1">
    <location>
        <begin position="181"/>
        <end position="244"/>
    </location>
</feature>
<keyword evidence="3" id="KW-1185">Reference proteome</keyword>
<evidence type="ECO:0000313" key="3">
    <source>
        <dbReference type="Proteomes" id="UP001479436"/>
    </source>
</evidence>
<accession>A0ABR2WQN8</accession>
<name>A0ABR2WQN8_9FUNG</name>
<comment type="caution">
    <text evidence="2">The sequence shown here is derived from an EMBL/GenBank/DDBJ whole genome shotgun (WGS) entry which is preliminary data.</text>
</comment>
<dbReference type="EMBL" id="JASJQH010000551">
    <property type="protein sequence ID" value="KAK9763827.1"/>
    <property type="molecule type" value="Genomic_DNA"/>
</dbReference>
<evidence type="ECO:0000313" key="2">
    <source>
        <dbReference type="EMBL" id="KAK9763827.1"/>
    </source>
</evidence>
<dbReference type="Proteomes" id="UP001479436">
    <property type="component" value="Unassembled WGS sequence"/>
</dbReference>
<organism evidence="2 3">
    <name type="scientific">Basidiobolus ranarum</name>
    <dbReference type="NCBI Taxonomy" id="34480"/>
    <lineage>
        <taxon>Eukaryota</taxon>
        <taxon>Fungi</taxon>
        <taxon>Fungi incertae sedis</taxon>
        <taxon>Zoopagomycota</taxon>
        <taxon>Entomophthoromycotina</taxon>
        <taxon>Basidiobolomycetes</taxon>
        <taxon>Basidiobolales</taxon>
        <taxon>Basidiobolaceae</taxon>
        <taxon>Basidiobolus</taxon>
    </lineage>
</organism>
<feature type="compositionally biased region" description="Polar residues" evidence="1">
    <location>
        <begin position="224"/>
        <end position="244"/>
    </location>
</feature>